<sequence>MNEMKNDRVITSAIPEMGHGPITYETQEGGTKQLRDNVSRLWCACGKPATKYNVWEPVSA</sequence>
<accession>A0ABN8UFU9</accession>
<dbReference type="RefSeq" id="WP_261948819.1">
    <property type="nucleotide sequence ID" value="NZ_CALYLO010000009.1"/>
</dbReference>
<evidence type="ECO:0000313" key="2">
    <source>
        <dbReference type="EMBL" id="CAH8248426.1"/>
    </source>
</evidence>
<feature type="region of interest" description="Disordered" evidence="1">
    <location>
        <begin position="1"/>
        <end position="27"/>
    </location>
</feature>
<organism evidence="2 3">
    <name type="scientific">Paenibacillus melissococcoides</name>
    <dbReference type="NCBI Taxonomy" id="2912268"/>
    <lineage>
        <taxon>Bacteria</taxon>
        <taxon>Bacillati</taxon>
        <taxon>Bacillota</taxon>
        <taxon>Bacilli</taxon>
        <taxon>Bacillales</taxon>
        <taxon>Paenibacillaceae</taxon>
        <taxon>Paenibacillus</taxon>
    </lineage>
</organism>
<evidence type="ECO:0000313" key="3">
    <source>
        <dbReference type="Proteomes" id="UP001154322"/>
    </source>
</evidence>
<gene>
    <name evidence="2" type="ORF">WJ0W_005689</name>
</gene>
<evidence type="ECO:0000256" key="1">
    <source>
        <dbReference type="SAM" id="MobiDB-lite"/>
    </source>
</evidence>
<proteinExistence type="predicted"/>
<comment type="caution">
    <text evidence="2">The sequence shown here is derived from an EMBL/GenBank/DDBJ whole genome shotgun (WGS) entry which is preliminary data.</text>
</comment>
<reference evidence="2" key="1">
    <citation type="submission" date="2022-06" db="EMBL/GenBank/DDBJ databases">
        <authorList>
            <person name="Dietemann V."/>
            <person name="Ory F."/>
            <person name="Dainat B."/>
            <person name="Oberhansli S."/>
        </authorList>
    </citation>
    <scope>NUCLEOTIDE SEQUENCE</scope>
    <source>
        <strain evidence="2">Ena-SAMPLE-TAB-26-04-2022-14:26:32:270-5432</strain>
    </source>
</reference>
<dbReference type="Proteomes" id="UP001154322">
    <property type="component" value="Unassembled WGS sequence"/>
</dbReference>
<keyword evidence="3" id="KW-1185">Reference proteome</keyword>
<dbReference type="EMBL" id="CALYLO010000009">
    <property type="protein sequence ID" value="CAH8248426.1"/>
    <property type="molecule type" value="Genomic_DNA"/>
</dbReference>
<protein>
    <submittedName>
        <fullName evidence="2">Uncharacterized protein</fullName>
    </submittedName>
</protein>
<name>A0ABN8UFU9_9BACL</name>